<proteinExistence type="predicted"/>
<protein>
    <submittedName>
        <fullName evidence="1">Uncharacterized protein</fullName>
    </submittedName>
</protein>
<reference evidence="1" key="1">
    <citation type="journal article" date="2021" name="Proc. Natl. Acad. Sci. U.S.A.">
        <title>A Catalog of Tens of Thousands of Viruses from Human Metagenomes Reveals Hidden Associations with Chronic Diseases.</title>
        <authorList>
            <person name="Tisza M.J."/>
            <person name="Buck C.B."/>
        </authorList>
    </citation>
    <scope>NUCLEOTIDE SEQUENCE</scope>
    <source>
        <strain evidence="1">Ct9dX1</strain>
    </source>
</reference>
<dbReference type="EMBL" id="BK032832">
    <property type="protein sequence ID" value="DAF63082.1"/>
    <property type="molecule type" value="Genomic_DNA"/>
</dbReference>
<sequence>MKNHRNKHKSVYCYRRLHYRNIHYQPRHHQNNKVPL</sequence>
<organism evidence="1">
    <name type="scientific">Myoviridae sp. ct9dX1</name>
    <dbReference type="NCBI Taxonomy" id="2827665"/>
    <lineage>
        <taxon>Viruses</taxon>
        <taxon>Duplodnaviria</taxon>
        <taxon>Heunggongvirae</taxon>
        <taxon>Uroviricota</taxon>
        <taxon>Caudoviricetes</taxon>
    </lineage>
</organism>
<name>A0A8S5TJW6_9CAUD</name>
<evidence type="ECO:0000313" key="1">
    <source>
        <dbReference type="EMBL" id="DAF63082.1"/>
    </source>
</evidence>
<accession>A0A8S5TJW6</accession>